<evidence type="ECO:0000313" key="3">
    <source>
        <dbReference type="Proteomes" id="UP000449710"/>
    </source>
</evidence>
<protein>
    <submittedName>
        <fullName evidence="2">Pilus assembly protein</fullName>
    </submittedName>
</protein>
<evidence type="ECO:0000259" key="1">
    <source>
        <dbReference type="Pfam" id="PF07811"/>
    </source>
</evidence>
<organism evidence="2 3">
    <name type="scientific">Isachenkonia alkalipeptolytica</name>
    <dbReference type="NCBI Taxonomy" id="2565777"/>
    <lineage>
        <taxon>Bacteria</taxon>
        <taxon>Bacillati</taxon>
        <taxon>Bacillota</taxon>
        <taxon>Clostridia</taxon>
        <taxon>Eubacteriales</taxon>
        <taxon>Clostridiaceae</taxon>
        <taxon>Isachenkonia</taxon>
    </lineage>
</organism>
<gene>
    <name evidence="2" type="ORF">ISALK_05500</name>
</gene>
<evidence type="ECO:0000313" key="2">
    <source>
        <dbReference type="EMBL" id="NBG87950.1"/>
    </source>
</evidence>
<dbReference type="AlphaFoldDB" id="A0AA43XLA4"/>
<dbReference type="InterPro" id="IPR012495">
    <property type="entry name" value="TadE-like_dom"/>
</dbReference>
<feature type="domain" description="TadE-like" evidence="1">
    <location>
        <begin position="1"/>
        <end position="40"/>
    </location>
</feature>
<dbReference type="Proteomes" id="UP000449710">
    <property type="component" value="Unassembled WGS sequence"/>
</dbReference>
<proteinExistence type="predicted"/>
<accession>A0AA43XLA4</accession>
<dbReference type="Pfam" id="PF07811">
    <property type="entry name" value="TadE"/>
    <property type="match status" value="1"/>
</dbReference>
<comment type="caution">
    <text evidence="2">The sequence shown here is derived from an EMBL/GenBank/DDBJ whole genome shotgun (WGS) entry which is preliminary data.</text>
</comment>
<reference evidence="2 3" key="1">
    <citation type="submission" date="2019-04" db="EMBL/GenBank/DDBJ databases">
        <title>Isachenkonia alkalipeptolytica gen. nov. sp. nov. a new anaerobic, alkiliphilic organothrophic bacterium capable to reduce synthesized ferrihydrite isolated from a soda lake.</title>
        <authorList>
            <person name="Toshchakov S.V."/>
            <person name="Zavarzina D.G."/>
            <person name="Zhilina T.N."/>
            <person name="Kostrikina N.A."/>
            <person name="Kublanov I.V."/>
        </authorList>
    </citation>
    <scope>NUCLEOTIDE SEQUENCE [LARGE SCALE GENOMIC DNA]</scope>
    <source>
        <strain evidence="2 3">Z-1701</strain>
    </source>
</reference>
<keyword evidence="3" id="KW-1185">Reference proteome</keyword>
<sequence length="118" mass="13087">MVEFALILPILLLLVMGIAEFGMMFNAYLSVQNATREGARIGIVGATDEEMEERILSTSPSLREERMAITIEPENNSRTSGETLRVLVNYDYQMVVPFISNLLGGNVNLSGESSMRIE</sequence>
<name>A0AA43XLA4_9CLOT</name>
<dbReference type="EMBL" id="SUMG01000005">
    <property type="protein sequence ID" value="NBG87950.1"/>
    <property type="molecule type" value="Genomic_DNA"/>
</dbReference>